<evidence type="ECO:0000256" key="5">
    <source>
        <dbReference type="ARBA" id="ARBA00022741"/>
    </source>
</evidence>
<dbReference type="Gene3D" id="4.10.860.10">
    <property type="entry name" value="UVR domain"/>
    <property type="match status" value="1"/>
</dbReference>
<dbReference type="FunFam" id="3.40.50.300:FF:000010">
    <property type="entry name" value="Chaperone clpB 1, putative"/>
    <property type="match status" value="1"/>
</dbReference>
<organism evidence="14 15">
    <name type="scientific">Lupinus luteus</name>
    <name type="common">European yellow lupine</name>
    <dbReference type="NCBI Taxonomy" id="3873"/>
    <lineage>
        <taxon>Eukaryota</taxon>
        <taxon>Viridiplantae</taxon>
        <taxon>Streptophyta</taxon>
        <taxon>Embryophyta</taxon>
        <taxon>Tracheophyta</taxon>
        <taxon>Spermatophyta</taxon>
        <taxon>Magnoliopsida</taxon>
        <taxon>eudicotyledons</taxon>
        <taxon>Gunneridae</taxon>
        <taxon>Pentapetalae</taxon>
        <taxon>rosids</taxon>
        <taxon>fabids</taxon>
        <taxon>Fabales</taxon>
        <taxon>Fabaceae</taxon>
        <taxon>Papilionoideae</taxon>
        <taxon>50 kb inversion clade</taxon>
        <taxon>genistoids sensu lato</taxon>
        <taxon>core genistoids</taxon>
        <taxon>Genisteae</taxon>
        <taxon>Lupinus</taxon>
    </lineage>
</organism>
<dbReference type="Gene3D" id="1.10.8.60">
    <property type="match status" value="2"/>
</dbReference>
<feature type="domain" description="Clp R" evidence="13">
    <location>
        <begin position="92"/>
        <end position="234"/>
    </location>
</feature>
<feature type="domain" description="UVR" evidence="12">
    <location>
        <begin position="510"/>
        <end position="545"/>
    </location>
</feature>
<dbReference type="PROSITE" id="PS50151">
    <property type="entry name" value="UVR"/>
    <property type="match status" value="1"/>
</dbReference>
<comment type="similarity">
    <text evidence="10">Belongs to the ClpA/ClpB family.</text>
</comment>
<dbReference type="FunFam" id="1.10.8.60:FF:000011">
    <property type="entry name" value="ATP-dependent Clp protease ATP-binding subunit"/>
    <property type="match status" value="1"/>
</dbReference>
<dbReference type="InterPro" id="IPR036628">
    <property type="entry name" value="Clp_N_dom_sf"/>
</dbReference>
<keyword evidence="15" id="KW-1185">Reference proteome</keyword>
<evidence type="ECO:0000313" key="15">
    <source>
        <dbReference type="Proteomes" id="UP001497480"/>
    </source>
</evidence>
<accession>A0AAV1Y7W7</accession>
<evidence type="ECO:0000313" key="14">
    <source>
        <dbReference type="EMBL" id="CAL0330068.1"/>
    </source>
</evidence>
<dbReference type="InterPro" id="IPR004176">
    <property type="entry name" value="Clp_R_N"/>
</dbReference>
<dbReference type="Gene3D" id="3.40.50.300">
    <property type="entry name" value="P-loop containing nucleotide triphosphate hydrolases"/>
    <property type="match status" value="2"/>
</dbReference>
<dbReference type="Pfam" id="PF02861">
    <property type="entry name" value="Clp_N"/>
    <property type="match status" value="1"/>
</dbReference>
<dbReference type="SUPFAM" id="SSF52540">
    <property type="entry name" value="P-loop containing nucleoside triphosphate hydrolases"/>
    <property type="match status" value="2"/>
</dbReference>
<keyword evidence="2" id="KW-0150">Chloroplast</keyword>
<dbReference type="PROSITE" id="PS51903">
    <property type="entry name" value="CLP_R"/>
    <property type="match status" value="1"/>
</dbReference>
<evidence type="ECO:0000256" key="1">
    <source>
        <dbReference type="ARBA" id="ARBA00004229"/>
    </source>
</evidence>
<dbReference type="Pfam" id="PF10431">
    <property type="entry name" value="ClpB_D2-small"/>
    <property type="match status" value="1"/>
</dbReference>
<dbReference type="EMBL" id="CAXHTB010000022">
    <property type="protein sequence ID" value="CAL0330068.1"/>
    <property type="molecule type" value="Genomic_DNA"/>
</dbReference>
<evidence type="ECO:0000259" key="12">
    <source>
        <dbReference type="PROSITE" id="PS50151"/>
    </source>
</evidence>
<dbReference type="InterPro" id="IPR028299">
    <property type="entry name" value="ClpA/B_CS2"/>
</dbReference>
<dbReference type="InterPro" id="IPR027417">
    <property type="entry name" value="P-loop_NTPase"/>
</dbReference>
<proteinExistence type="inferred from homology"/>
<gene>
    <name evidence="14" type="ORF">LLUT_LOCUS31128</name>
</gene>
<keyword evidence="4 9" id="KW-0677">Repeat</keyword>
<evidence type="ECO:0000256" key="11">
    <source>
        <dbReference type="SAM" id="MobiDB-lite"/>
    </source>
</evidence>
<evidence type="ECO:0000256" key="2">
    <source>
        <dbReference type="ARBA" id="ARBA00022528"/>
    </source>
</evidence>
<dbReference type="PROSITE" id="PS00871">
    <property type="entry name" value="CLPAB_2"/>
    <property type="match status" value="1"/>
</dbReference>
<protein>
    <submittedName>
        <fullName evidence="14">Uncharacterized protein</fullName>
    </submittedName>
</protein>
<dbReference type="InterPro" id="IPR001270">
    <property type="entry name" value="ClpA/B"/>
</dbReference>
<keyword evidence="8 10" id="KW-0143">Chaperone</keyword>
<dbReference type="InterPro" id="IPR050130">
    <property type="entry name" value="ClpA_ClpB"/>
</dbReference>
<dbReference type="InterPro" id="IPR019489">
    <property type="entry name" value="Clp_ATPase_C"/>
</dbReference>
<evidence type="ECO:0000259" key="13">
    <source>
        <dbReference type="PROSITE" id="PS51903"/>
    </source>
</evidence>
<evidence type="ECO:0000256" key="3">
    <source>
        <dbReference type="ARBA" id="ARBA00022640"/>
    </source>
</evidence>
<dbReference type="GO" id="GO:0009570">
    <property type="term" value="C:chloroplast stroma"/>
    <property type="evidence" value="ECO:0007669"/>
    <property type="project" value="UniProtKB-ARBA"/>
</dbReference>
<dbReference type="InterPro" id="IPR041546">
    <property type="entry name" value="ClpA/ClpB_AAA_lid"/>
</dbReference>
<keyword evidence="5 10" id="KW-0547">Nucleotide-binding</keyword>
<dbReference type="GO" id="GO:0016887">
    <property type="term" value="F:ATP hydrolysis activity"/>
    <property type="evidence" value="ECO:0007669"/>
    <property type="project" value="InterPro"/>
</dbReference>
<dbReference type="GO" id="GO:0034605">
    <property type="term" value="P:cellular response to heat"/>
    <property type="evidence" value="ECO:0007669"/>
    <property type="project" value="TreeGrafter"/>
</dbReference>
<feature type="compositionally biased region" description="Polar residues" evidence="11">
    <location>
        <begin position="1"/>
        <end position="10"/>
    </location>
</feature>
<keyword evidence="7" id="KW-0809">Transit peptide</keyword>
<evidence type="ECO:0000256" key="4">
    <source>
        <dbReference type="ARBA" id="ARBA00022737"/>
    </source>
</evidence>
<dbReference type="InterPro" id="IPR018368">
    <property type="entry name" value="ClpA/B_CS1"/>
</dbReference>
<dbReference type="Gene3D" id="1.10.1780.10">
    <property type="entry name" value="Clp, N-terminal domain"/>
    <property type="match status" value="1"/>
</dbReference>
<sequence length="923" mass="102096">MSRVLAQSINIPGLGSGKKSGQHNGSGKSKRPAKMMSTLRMPGITLAAFSGLRASNPLDTMLRPVQDFHSRVLTATSSRRARASRCVPKAMFERFTEKAIKVIMLAQEEARRLGHNFVGTEQILLGLIGEGTGIAAKVLKSLGINLKDARVEVEKIIGRGSGFVAVEIPFTPRAKRVLELSLEEARQLGHNYIGSEHLLLGLLREGEGVAARVLENLGADPTNIRTQVIRMVGESADSVPASVGGPGGGNNKMPTLEEYGTNLTKLAEEGKLDPVVGRQPQIERVTQILGRRTKNNPCLIGEPGVGKTAIAEGLAQRIAKGDVPETIEGKKVITLDMGLLVAGTKYRGEFEERLKKLMEEIKQNDDIILFIDEVHTLIGAGAAEGAIDAANILKPALARGELQCIGATTLDEYRKHIEKDPALERRFQPVKVPEPTVDESIQILKGLRERYEIHHKLRYTDDALVAAAQLSHQYISDRFLPDKAIDLIDEAGSRVRLQHAQLPEEARVLDKEVRQIVKEKEEAVRNQDFEKAGELRDREMDLKAQISGLIEKGKEMSKAESEAGDEGPVVTEVDIQHIVASWTGIPVDKVSADESVRLLKMEETLHNRVIGQDEAVKAISRAIRRARVGLKNPNRPIASFIFSGPTGVGKSELAKALAAYYFGSEEAMIRLDMSEFMERHTVSKLIGSPPGYVGYTEGGQLTEAVRRRPYTVVLFDEIEKAHPDVFNMMLQILEDGRLTDSKGRTVDFKNTLLIMTSNIGSSVIEKGGRKIGFDLDYDEKDSSYNRIKSLVTEELKQYFRPEFLNRLDEMIVFRQLTKLEVKEIADIMLKEVFERLKTKEIELSVTERFRERVVDEGYNPSYGARPLRRAIMRLLEDSMAEKMLAREIKEGDSVIVDADSDGNVIVLNGSSGAPESLTEALPL</sequence>
<dbReference type="CDD" id="cd00009">
    <property type="entry name" value="AAA"/>
    <property type="match status" value="1"/>
</dbReference>
<dbReference type="CDD" id="cd19499">
    <property type="entry name" value="RecA-like_ClpB_Hsp104-like"/>
    <property type="match status" value="1"/>
</dbReference>
<comment type="subcellular location">
    <subcellularLocation>
        <location evidence="1">Plastid</location>
        <location evidence="1">Chloroplast</location>
    </subcellularLocation>
</comment>
<keyword evidence="6 10" id="KW-0067">ATP-binding</keyword>
<name>A0AAV1Y7W7_LUPLU</name>
<evidence type="ECO:0000256" key="9">
    <source>
        <dbReference type="PROSITE-ProRule" id="PRU01251"/>
    </source>
</evidence>
<keyword evidence="3" id="KW-0934">Plastid</keyword>
<comment type="caution">
    <text evidence="14">The sequence shown here is derived from an EMBL/GenBank/DDBJ whole genome shotgun (WGS) entry which is preliminary data.</text>
</comment>
<dbReference type="GO" id="GO:0032991">
    <property type="term" value="C:protein-containing complex"/>
    <property type="evidence" value="ECO:0007669"/>
    <property type="project" value="UniProtKB-ARBA"/>
</dbReference>
<dbReference type="Proteomes" id="UP001497480">
    <property type="component" value="Unassembled WGS sequence"/>
</dbReference>
<dbReference type="FunFam" id="1.10.8.60:FF:000017">
    <property type="entry name" value="ATP-dependent chaperone ClpB"/>
    <property type="match status" value="1"/>
</dbReference>
<evidence type="ECO:0000256" key="8">
    <source>
        <dbReference type="ARBA" id="ARBA00023186"/>
    </source>
</evidence>
<dbReference type="Pfam" id="PF07724">
    <property type="entry name" value="AAA_2"/>
    <property type="match status" value="1"/>
</dbReference>
<dbReference type="FunFam" id="1.10.1780.10:FF:000004">
    <property type="entry name" value="ATP-dependent Clp protease ATP-binding subunit ClpC"/>
    <property type="match status" value="1"/>
</dbReference>
<evidence type="ECO:0000256" key="10">
    <source>
        <dbReference type="RuleBase" id="RU004432"/>
    </source>
</evidence>
<dbReference type="InterPro" id="IPR003593">
    <property type="entry name" value="AAA+_ATPase"/>
</dbReference>
<dbReference type="GO" id="GO:0005524">
    <property type="term" value="F:ATP binding"/>
    <property type="evidence" value="ECO:0007669"/>
    <property type="project" value="UniProtKB-KW"/>
</dbReference>
<evidence type="ECO:0000256" key="7">
    <source>
        <dbReference type="ARBA" id="ARBA00022946"/>
    </source>
</evidence>
<dbReference type="PANTHER" id="PTHR11638:SF155">
    <property type="entry name" value="CHAPERONE PROTEIN CLPC1, CHLOROPLASTIC-LIKE"/>
    <property type="match status" value="1"/>
</dbReference>
<dbReference type="Pfam" id="PF17871">
    <property type="entry name" value="AAA_lid_9"/>
    <property type="match status" value="1"/>
</dbReference>
<dbReference type="PANTHER" id="PTHR11638">
    <property type="entry name" value="ATP-DEPENDENT CLP PROTEASE"/>
    <property type="match status" value="1"/>
</dbReference>
<dbReference type="FunFam" id="3.40.50.300:FF:000025">
    <property type="entry name" value="ATP-dependent Clp protease subunit"/>
    <property type="match status" value="1"/>
</dbReference>
<dbReference type="AlphaFoldDB" id="A0AAV1Y7W7"/>
<reference evidence="14 15" key="1">
    <citation type="submission" date="2024-03" db="EMBL/GenBank/DDBJ databases">
        <authorList>
            <person name="Martinez-Hernandez J."/>
        </authorList>
    </citation>
    <scope>NUCLEOTIDE SEQUENCE [LARGE SCALE GENOMIC DNA]</scope>
</reference>
<dbReference type="PRINTS" id="PR00300">
    <property type="entry name" value="CLPPROTEASEA"/>
</dbReference>
<dbReference type="Pfam" id="PF00004">
    <property type="entry name" value="AAA"/>
    <property type="match status" value="1"/>
</dbReference>
<dbReference type="SMART" id="SM01086">
    <property type="entry name" value="ClpB_D2-small"/>
    <property type="match status" value="1"/>
</dbReference>
<dbReference type="SMART" id="SM00382">
    <property type="entry name" value="AAA"/>
    <property type="match status" value="2"/>
</dbReference>
<dbReference type="InterPro" id="IPR003959">
    <property type="entry name" value="ATPase_AAA_core"/>
</dbReference>
<feature type="region of interest" description="Disordered" evidence="11">
    <location>
        <begin position="1"/>
        <end position="33"/>
    </location>
</feature>
<dbReference type="SUPFAM" id="SSF81923">
    <property type="entry name" value="Double Clp-N motif"/>
    <property type="match status" value="1"/>
</dbReference>
<evidence type="ECO:0000256" key="6">
    <source>
        <dbReference type="ARBA" id="ARBA00022840"/>
    </source>
</evidence>
<dbReference type="InterPro" id="IPR001943">
    <property type="entry name" value="UVR_dom"/>
</dbReference>
<dbReference type="PROSITE" id="PS00870">
    <property type="entry name" value="CLPAB_1"/>
    <property type="match status" value="1"/>
</dbReference>